<comment type="caution">
    <text evidence="2">The sequence shown here is derived from an EMBL/GenBank/DDBJ whole genome shotgun (WGS) entry which is preliminary data.</text>
</comment>
<dbReference type="AlphaFoldDB" id="A0A074JQP7"/>
<name>A0A074JQP7_9RHOB</name>
<gene>
    <name evidence="2" type="ORF">DT23_15120</name>
</gene>
<evidence type="ECO:0000256" key="1">
    <source>
        <dbReference type="SAM" id="SignalP"/>
    </source>
</evidence>
<dbReference type="eggNOG" id="ENOG5033003">
    <property type="taxonomic scope" value="Bacteria"/>
</dbReference>
<proteinExistence type="predicted"/>
<feature type="signal peptide" evidence="1">
    <location>
        <begin position="1"/>
        <end position="19"/>
    </location>
</feature>
<reference evidence="2 3" key="1">
    <citation type="journal article" date="2015" name="Antonie Van Leeuwenhoek">
        <title>Thioclava indica sp. nov., isolated from surface seawater of the Indian Ocean.</title>
        <authorList>
            <person name="Liu Y."/>
            <person name="Lai Q."/>
            <person name="Du J."/>
            <person name="Xu H."/>
            <person name="Jiang L."/>
            <person name="Shao Z."/>
        </authorList>
    </citation>
    <scope>NUCLEOTIDE SEQUENCE [LARGE SCALE GENOMIC DNA]</scope>
    <source>
        <strain evidence="2 3">DT23-4</strain>
    </source>
</reference>
<organism evidence="2 3">
    <name type="scientific">Thioclava indica</name>
    <dbReference type="NCBI Taxonomy" id="1353528"/>
    <lineage>
        <taxon>Bacteria</taxon>
        <taxon>Pseudomonadati</taxon>
        <taxon>Pseudomonadota</taxon>
        <taxon>Alphaproteobacteria</taxon>
        <taxon>Rhodobacterales</taxon>
        <taxon>Paracoccaceae</taxon>
        <taxon>Thioclava</taxon>
    </lineage>
</organism>
<sequence length="93" mass="10032">MKQLILICALIAIAGTAQAECYADYKAKRDNPLQLQYGVAKVSDGACSKQQAARELAPRLRAAGWTLLTVVSTFGPEGLAQRKASAGPFFLRY</sequence>
<dbReference type="OrthoDB" id="7745874at2"/>
<dbReference type="EMBL" id="AUNB01000026">
    <property type="protein sequence ID" value="KEO59956.1"/>
    <property type="molecule type" value="Genomic_DNA"/>
</dbReference>
<dbReference type="STRING" id="1353528.DT23_15120"/>
<keyword evidence="1" id="KW-0732">Signal</keyword>
<protein>
    <submittedName>
        <fullName evidence="2">Uncharacterized protein</fullName>
    </submittedName>
</protein>
<dbReference type="Proteomes" id="UP000027471">
    <property type="component" value="Unassembled WGS sequence"/>
</dbReference>
<evidence type="ECO:0000313" key="2">
    <source>
        <dbReference type="EMBL" id="KEO59956.1"/>
    </source>
</evidence>
<evidence type="ECO:0000313" key="3">
    <source>
        <dbReference type="Proteomes" id="UP000027471"/>
    </source>
</evidence>
<feature type="chain" id="PRO_5001697026" evidence="1">
    <location>
        <begin position="20"/>
        <end position="93"/>
    </location>
</feature>
<dbReference type="RefSeq" id="WP_038130655.1">
    <property type="nucleotide sequence ID" value="NZ_AUNB01000026.1"/>
</dbReference>
<keyword evidence="3" id="KW-1185">Reference proteome</keyword>
<accession>A0A074JQP7</accession>